<comment type="similarity">
    <text evidence="2">Belongs to the ABC transporter superfamily. ABCG family. PDR (TC 3.A.1.205) subfamily.</text>
</comment>
<evidence type="ECO:0000256" key="9">
    <source>
        <dbReference type="SAM" id="MobiDB-lite"/>
    </source>
</evidence>
<feature type="transmembrane region" description="Helical" evidence="10">
    <location>
        <begin position="611"/>
        <end position="638"/>
    </location>
</feature>
<dbReference type="Gene3D" id="3.40.50.300">
    <property type="entry name" value="P-loop containing nucleotide triphosphate hydrolases"/>
    <property type="match status" value="1"/>
</dbReference>
<dbReference type="GO" id="GO:0016887">
    <property type="term" value="F:ATP hydrolysis activity"/>
    <property type="evidence" value="ECO:0007669"/>
    <property type="project" value="InterPro"/>
</dbReference>
<dbReference type="Pfam" id="PF00005">
    <property type="entry name" value="ABC_tran"/>
    <property type="match status" value="1"/>
</dbReference>
<dbReference type="PANTHER" id="PTHR19241">
    <property type="entry name" value="ATP-BINDING CASSETTE TRANSPORTER"/>
    <property type="match status" value="1"/>
</dbReference>
<dbReference type="SUPFAM" id="SSF52540">
    <property type="entry name" value="P-loop containing nucleoside triphosphate hydrolases"/>
    <property type="match status" value="1"/>
</dbReference>
<dbReference type="AlphaFoldDB" id="K3WE64"/>
<reference evidence="13" key="2">
    <citation type="submission" date="2010-04" db="EMBL/GenBank/DDBJ databases">
        <authorList>
            <person name="Buell R."/>
            <person name="Hamilton J."/>
            <person name="Hostetler J."/>
        </authorList>
    </citation>
    <scope>NUCLEOTIDE SEQUENCE [LARGE SCALE GENOMIC DNA]</scope>
    <source>
        <strain evidence="13">DAOM:BR144</strain>
    </source>
</reference>
<evidence type="ECO:0000256" key="1">
    <source>
        <dbReference type="ARBA" id="ARBA00004141"/>
    </source>
</evidence>
<evidence type="ECO:0000256" key="10">
    <source>
        <dbReference type="SAM" id="Phobius"/>
    </source>
</evidence>
<keyword evidence="4 10" id="KW-0812">Transmembrane</keyword>
<evidence type="ECO:0000313" key="12">
    <source>
        <dbReference type="EnsemblProtists" id="PYU1_T003255"/>
    </source>
</evidence>
<dbReference type="eggNOG" id="KOG0065">
    <property type="taxonomic scope" value="Eukaryota"/>
</dbReference>
<dbReference type="FunFam" id="3.40.50.300:FF:000289">
    <property type="entry name" value="ABC transporter G family member 31"/>
    <property type="match status" value="1"/>
</dbReference>
<evidence type="ECO:0000256" key="8">
    <source>
        <dbReference type="ARBA" id="ARBA00023136"/>
    </source>
</evidence>
<evidence type="ECO:0000313" key="13">
    <source>
        <dbReference type="Proteomes" id="UP000019132"/>
    </source>
</evidence>
<evidence type="ECO:0000256" key="5">
    <source>
        <dbReference type="ARBA" id="ARBA00022741"/>
    </source>
</evidence>
<evidence type="ECO:0000256" key="6">
    <source>
        <dbReference type="ARBA" id="ARBA00022840"/>
    </source>
</evidence>
<keyword evidence="3" id="KW-0813">Transport</keyword>
<dbReference type="EMBL" id="GL376603">
    <property type="status" value="NOT_ANNOTATED_CDS"/>
    <property type="molecule type" value="Genomic_DNA"/>
</dbReference>
<dbReference type="InterPro" id="IPR003593">
    <property type="entry name" value="AAA+_ATPase"/>
</dbReference>
<feature type="transmembrane region" description="Helical" evidence="10">
    <location>
        <begin position="44"/>
        <end position="63"/>
    </location>
</feature>
<dbReference type="InterPro" id="IPR027417">
    <property type="entry name" value="P-loop_NTPase"/>
</dbReference>
<organism evidence="12 13">
    <name type="scientific">Globisporangium ultimum (strain ATCC 200006 / CBS 805.95 / DAOM BR144)</name>
    <name type="common">Pythium ultimum</name>
    <dbReference type="NCBI Taxonomy" id="431595"/>
    <lineage>
        <taxon>Eukaryota</taxon>
        <taxon>Sar</taxon>
        <taxon>Stramenopiles</taxon>
        <taxon>Oomycota</taxon>
        <taxon>Peronosporomycetes</taxon>
        <taxon>Pythiales</taxon>
        <taxon>Pythiaceae</taxon>
        <taxon>Globisporangium</taxon>
    </lineage>
</organism>
<feature type="transmembrane region" description="Helical" evidence="10">
    <location>
        <begin position="538"/>
        <end position="559"/>
    </location>
</feature>
<dbReference type="Pfam" id="PF19055">
    <property type="entry name" value="ABC2_membrane_7"/>
    <property type="match status" value="1"/>
</dbReference>
<keyword evidence="6" id="KW-0067">ATP-binding</keyword>
<protein>
    <recommendedName>
        <fullName evidence="11">ABC transporter domain-containing protein</fullName>
    </recommendedName>
</protein>
<reference evidence="13" key="1">
    <citation type="journal article" date="2010" name="Genome Biol.">
        <title>Genome sequence of the necrotrophic plant pathogen Pythium ultimum reveals original pathogenicity mechanisms and effector repertoire.</title>
        <authorList>
            <person name="Levesque C.A."/>
            <person name="Brouwer H."/>
            <person name="Cano L."/>
            <person name="Hamilton J.P."/>
            <person name="Holt C."/>
            <person name="Huitema E."/>
            <person name="Raffaele S."/>
            <person name="Robideau G.P."/>
            <person name="Thines M."/>
            <person name="Win J."/>
            <person name="Zerillo M.M."/>
            <person name="Beakes G.W."/>
            <person name="Boore J.L."/>
            <person name="Busam D."/>
            <person name="Dumas B."/>
            <person name="Ferriera S."/>
            <person name="Fuerstenberg S.I."/>
            <person name="Gachon C.M."/>
            <person name="Gaulin E."/>
            <person name="Govers F."/>
            <person name="Grenville-Briggs L."/>
            <person name="Horner N."/>
            <person name="Hostetler J."/>
            <person name="Jiang R.H."/>
            <person name="Johnson J."/>
            <person name="Krajaejun T."/>
            <person name="Lin H."/>
            <person name="Meijer H.J."/>
            <person name="Moore B."/>
            <person name="Morris P."/>
            <person name="Phuntmart V."/>
            <person name="Puiu D."/>
            <person name="Shetty J."/>
            <person name="Stajich J.E."/>
            <person name="Tripathy S."/>
            <person name="Wawra S."/>
            <person name="van West P."/>
            <person name="Whitty B.R."/>
            <person name="Coutinho P.M."/>
            <person name="Henrissat B."/>
            <person name="Martin F."/>
            <person name="Thomas P.D."/>
            <person name="Tyler B.M."/>
            <person name="De Vries R.P."/>
            <person name="Kamoun S."/>
            <person name="Yandell M."/>
            <person name="Tisserat N."/>
            <person name="Buell C.R."/>
        </authorList>
    </citation>
    <scope>NUCLEOTIDE SEQUENCE</scope>
    <source>
        <strain evidence="13">DAOM:BR144</strain>
    </source>
</reference>
<dbReference type="GO" id="GO:0140359">
    <property type="term" value="F:ABC-type transporter activity"/>
    <property type="evidence" value="ECO:0007669"/>
    <property type="project" value="InterPro"/>
</dbReference>
<evidence type="ECO:0000259" key="11">
    <source>
        <dbReference type="PROSITE" id="PS50893"/>
    </source>
</evidence>
<name>K3WE64_GLOUD</name>
<feature type="transmembrane region" description="Helical" evidence="10">
    <location>
        <begin position="779"/>
        <end position="800"/>
    </location>
</feature>
<feature type="transmembrane region" description="Helical" evidence="10">
    <location>
        <begin position="679"/>
        <end position="697"/>
    </location>
</feature>
<sequence>MGACFYFLTTASPNTTVAIPITLVVVLVNVTFAGFVIPKDRIPVYLVWLYWLTPMSWCIRGVMVNQYRSPEFTSCEYANIDYCTRFKVDSVGEYVLSLYDVPSGRVWIFGGMLYMIALTALLMAAATYVLEYRRFETPEQPTLKRDASLIHPSSTTSTTNSATISPHTPRERDGNVTVIIKPLPEKSFVPLTLAFQDLYYAVPLKTKSKDQPTSIDLLKGVSGFAKPGTMTAPMGSSGAGKTTLMDVIAGRKTGGTIRGKIFVNGYEATDTVIRRCAGYCEQMDVRSEASTFREALTFSAFLRQPSDVPDCVKFDSVYECLDLLDLHPIAKKIIRGSSMEQMKRLTIGVELAAQPSVLFLDESTSGLDAQAAKSIMAGVRDVANTGRTVMCTIHQPSTAVFEVFDNLLLLKKGGEMVYFGEIGDESRSLIMYFESIPGILRMERGANPATWMLECIGVGVGGGASASSPIATDFMRIFQRSALKQSLDRHLSDEGVTRPSPRFTELRYSNKRAASELMQLRFLLCRTMATYWRTASYNLTRIVIATAIACVFAAVFAGAEYTTYQGINGGVSMVFLSTVFCGIVSFFSVLPVAFAERASFYRERASQAYNALWYFFALSMAEIPYVLGSSLVFTLIFYPSVGFTGFHTGLLYWLNTALLTLMQTYTGQLVAFALPSEQLALLVSVLLNTIFFLFMGFNPPVSAVPSGFRWLNHVVPKRYSFSILTALVFADCPADDDDSNALGCQPLVGAPPTMQPYANVREYVESVFGARHDDIARNVGVVLLAIVVIRVLGLLALRFVNHQKR</sequence>
<dbReference type="InParanoid" id="K3WE64"/>
<comment type="subcellular location">
    <subcellularLocation>
        <location evidence="1">Membrane</location>
        <topology evidence="1">Multi-pass membrane protein</topology>
    </subcellularLocation>
</comment>
<evidence type="ECO:0000256" key="3">
    <source>
        <dbReference type="ARBA" id="ARBA00022448"/>
    </source>
</evidence>
<feature type="transmembrane region" description="Helical" evidence="10">
    <location>
        <begin position="571"/>
        <end position="590"/>
    </location>
</feature>
<proteinExistence type="inferred from homology"/>
<dbReference type="GO" id="GO:0016020">
    <property type="term" value="C:membrane"/>
    <property type="evidence" value="ECO:0007669"/>
    <property type="project" value="UniProtKB-SubCell"/>
</dbReference>
<evidence type="ECO:0000256" key="7">
    <source>
        <dbReference type="ARBA" id="ARBA00022989"/>
    </source>
</evidence>
<keyword evidence="13" id="KW-1185">Reference proteome</keyword>
<feature type="region of interest" description="Disordered" evidence="9">
    <location>
        <begin position="147"/>
        <end position="171"/>
    </location>
</feature>
<keyword evidence="5" id="KW-0547">Nucleotide-binding</keyword>
<dbReference type="GO" id="GO:0005524">
    <property type="term" value="F:ATP binding"/>
    <property type="evidence" value="ECO:0007669"/>
    <property type="project" value="UniProtKB-KW"/>
</dbReference>
<dbReference type="STRING" id="431595.K3WE64"/>
<dbReference type="InterPro" id="IPR013525">
    <property type="entry name" value="ABC2_TM"/>
</dbReference>
<dbReference type="InterPro" id="IPR043926">
    <property type="entry name" value="ABCG_dom"/>
</dbReference>
<dbReference type="PROSITE" id="PS50893">
    <property type="entry name" value="ABC_TRANSPORTER_2"/>
    <property type="match status" value="1"/>
</dbReference>
<evidence type="ECO:0000256" key="2">
    <source>
        <dbReference type="ARBA" id="ARBA00006012"/>
    </source>
</evidence>
<dbReference type="OMA" id="CEYANID"/>
<feature type="domain" description="ABC transporter" evidence="11">
    <location>
        <begin position="193"/>
        <end position="438"/>
    </location>
</feature>
<reference evidence="12" key="3">
    <citation type="submission" date="2015-02" db="UniProtKB">
        <authorList>
            <consortium name="EnsemblProtists"/>
        </authorList>
    </citation>
    <scope>IDENTIFICATION</scope>
    <source>
        <strain evidence="12">DAOM BR144</strain>
    </source>
</reference>
<feature type="transmembrane region" description="Helical" evidence="10">
    <location>
        <begin position="650"/>
        <end position="672"/>
    </location>
</feature>
<dbReference type="Pfam" id="PF01061">
    <property type="entry name" value="ABC2_membrane"/>
    <property type="match status" value="2"/>
</dbReference>
<feature type="transmembrane region" description="Helical" evidence="10">
    <location>
        <begin position="17"/>
        <end position="37"/>
    </location>
</feature>
<evidence type="ECO:0000256" key="4">
    <source>
        <dbReference type="ARBA" id="ARBA00022692"/>
    </source>
</evidence>
<dbReference type="Proteomes" id="UP000019132">
    <property type="component" value="Unassembled WGS sequence"/>
</dbReference>
<dbReference type="InterPro" id="IPR034003">
    <property type="entry name" value="ABCG_PDR_2"/>
</dbReference>
<dbReference type="HOGENOM" id="CLU_000604_35_3_1"/>
<dbReference type="InterPro" id="IPR003439">
    <property type="entry name" value="ABC_transporter-like_ATP-bd"/>
</dbReference>
<feature type="transmembrane region" description="Helical" evidence="10">
    <location>
        <begin position="106"/>
        <end position="130"/>
    </location>
</feature>
<keyword evidence="8 10" id="KW-0472">Membrane</keyword>
<dbReference type="CDD" id="cd03232">
    <property type="entry name" value="ABCG_PDR_domain2"/>
    <property type="match status" value="1"/>
</dbReference>
<dbReference type="EnsemblProtists" id="PYU1_T003255">
    <property type="protein sequence ID" value="PYU1_T003255"/>
    <property type="gene ID" value="PYU1_G003248"/>
</dbReference>
<dbReference type="VEuPathDB" id="FungiDB:PYU1_G003248"/>
<feature type="compositionally biased region" description="Low complexity" evidence="9">
    <location>
        <begin position="153"/>
        <end position="165"/>
    </location>
</feature>
<keyword evidence="7 10" id="KW-1133">Transmembrane helix</keyword>
<dbReference type="SMART" id="SM00382">
    <property type="entry name" value="AAA"/>
    <property type="match status" value="1"/>
</dbReference>
<accession>K3WE64</accession>